<dbReference type="RefSeq" id="WP_103465319.1">
    <property type="nucleotide sequence ID" value="NZ_PPXC01000005.1"/>
</dbReference>
<dbReference type="Gene3D" id="3.50.50.60">
    <property type="entry name" value="FAD/NAD(P)-binding domain"/>
    <property type="match status" value="1"/>
</dbReference>
<organism evidence="1 2">
    <name type="scientific">Arthrobacter glacialis</name>
    <dbReference type="NCBI Taxonomy" id="1664"/>
    <lineage>
        <taxon>Bacteria</taxon>
        <taxon>Bacillati</taxon>
        <taxon>Actinomycetota</taxon>
        <taxon>Actinomycetes</taxon>
        <taxon>Micrococcales</taxon>
        <taxon>Micrococcaceae</taxon>
        <taxon>Arthrobacter</taxon>
    </lineage>
</organism>
<proteinExistence type="predicted"/>
<dbReference type="SUPFAM" id="SSF51905">
    <property type="entry name" value="FAD/NAD(P)-binding domain"/>
    <property type="match status" value="1"/>
</dbReference>
<dbReference type="AlphaFoldDB" id="A0A2S3ZXZ9"/>
<sequence length="215" mass="22654">MKAASFAATPHFTSAALDLADAPVHGSAENTSTIVIGSGFSALAVAAELNRQGVKAIVVETFSPLKQHSPPATTTGGISLAALNERSEILRLLENYARRHELDIRPSTQALSLTRNHGSVRANPHWTVHTATGTLSAHNIVFTRGALNQLRRVLHGLGVTKATELRTGMHALGLYLVGVGDLVIPSTQEILHQAKRAGASISSRVAVRETGLALA</sequence>
<name>A0A2S3ZXZ9_ARTGL</name>
<reference evidence="1 2" key="1">
    <citation type="submission" date="2018-01" db="EMBL/GenBank/DDBJ databases">
        <title>Arthrobacter sp. nov., from glaciers in China.</title>
        <authorList>
            <person name="Liu Q."/>
            <person name="Xin Y.-H."/>
        </authorList>
    </citation>
    <scope>NUCLEOTIDE SEQUENCE [LARGE SCALE GENOMIC DNA]</scope>
    <source>
        <strain evidence="1 2">HLT2-12-2</strain>
    </source>
</reference>
<evidence type="ECO:0000313" key="1">
    <source>
        <dbReference type="EMBL" id="POH73964.1"/>
    </source>
</evidence>
<dbReference type="InterPro" id="IPR036188">
    <property type="entry name" value="FAD/NAD-bd_sf"/>
</dbReference>
<keyword evidence="2" id="KW-1185">Reference proteome</keyword>
<comment type="caution">
    <text evidence="1">The sequence shown here is derived from an EMBL/GenBank/DDBJ whole genome shotgun (WGS) entry which is preliminary data.</text>
</comment>
<protein>
    <submittedName>
        <fullName evidence="1">FAD-binding protein</fullName>
    </submittedName>
</protein>
<accession>A0A2S3ZXZ9</accession>
<dbReference type="Proteomes" id="UP000237061">
    <property type="component" value="Unassembled WGS sequence"/>
</dbReference>
<evidence type="ECO:0000313" key="2">
    <source>
        <dbReference type="Proteomes" id="UP000237061"/>
    </source>
</evidence>
<gene>
    <name evidence="1" type="ORF">CVS27_08630</name>
</gene>
<dbReference type="EMBL" id="PPXC01000005">
    <property type="protein sequence ID" value="POH73964.1"/>
    <property type="molecule type" value="Genomic_DNA"/>
</dbReference>